<protein>
    <recommendedName>
        <fullName evidence="4">Glycosyltransferase RgtA/B/C/D-like domain-containing protein</fullName>
    </recommendedName>
</protein>
<feature type="transmembrane region" description="Helical" evidence="1">
    <location>
        <begin position="221"/>
        <end position="239"/>
    </location>
</feature>
<keyword evidence="1" id="KW-0812">Transmembrane</keyword>
<dbReference type="PROSITE" id="PS51257">
    <property type="entry name" value="PROKAR_LIPOPROTEIN"/>
    <property type="match status" value="1"/>
</dbReference>
<evidence type="ECO:0000313" key="2">
    <source>
        <dbReference type="EMBL" id="KKT61010.1"/>
    </source>
</evidence>
<dbReference type="AlphaFoldDB" id="A0A0G1IPB6"/>
<feature type="transmembrane region" description="Helical" evidence="1">
    <location>
        <begin position="171"/>
        <end position="189"/>
    </location>
</feature>
<evidence type="ECO:0000256" key="1">
    <source>
        <dbReference type="SAM" id="Phobius"/>
    </source>
</evidence>
<dbReference type="EMBL" id="LCIQ01000013">
    <property type="protein sequence ID" value="KKT61010.1"/>
    <property type="molecule type" value="Genomic_DNA"/>
</dbReference>
<feature type="transmembrane region" description="Helical" evidence="1">
    <location>
        <begin position="12"/>
        <end position="30"/>
    </location>
</feature>
<feature type="transmembrane region" description="Helical" evidence="1">
    <location>
        <begin position="403"/>
        <end position="423"/>
    </location>
</feature>
<accession>A0A0G1IPB6</accession>
<evidence type="ECO:0008006" key="4">
    <source>
        <dbReference type="Google" id="ProtNLM"/>
    </source>
</evidence>
<feature type="transmembrane region" description="Helical" evidence="1">
    <location>
        <begin position="289"/>
        <end position="308"/>
    </location>
</feature>
<feature type="transmembrane region" description="Helical" evidence="1">
    <location>
        <begin position="429"/>
        <end position="449"/>
    </location>
</feature>
<feature type="transmembrane region" description="Helical" evidence="1">
    <location>
        <begin position="375"/>
        <end position="396"/>
    </location>
</feature>
<feature type="transmembrane region" description="Helical" evidence="1">
    <location>
        <begin position="244"/>
        <end position="260"/>
    </location>
</feature>
<feature type="transmembrane region" description="Helical" evidence="1">
    <location>
        <begin position="196"/>
        <end position="215"/>
    </location>
</feature>
<reference evidence="2 3" key="1">
    <citation type="journal article" date="2015" name="Nature">
        <title>rRNA introns, odd ribosomes, and small enigmatic genomes across a large radiation of phyla.</title>
        <authorList>
            <person name="Brown C.T."/>
            <person name="Hug L.A."/>
            <person name="Thomas B.C."/>
            <person name="Sharon I."/>
            <person name="Castelle C.J."/>
            <person name="Singh A."/>
            <person name="Wilkins M.J."/>
            <person name="Williams K.H."/>
            <person name="Banfield J.F."/>
        </authorList>
    </citation>
    <scope>NUCLEOTIDE SEQUENCE [LARGE SCALE GENOMIC DNA]</scope>
</reference>
<gene>
    <name evidence="2" type="ORF">UW52_C0013G0012</name>
</gene>
<keyword evidence="1" id="KW-1133">Transmembrane helix</keyword>
<feature type="transmembrane region" description="Helical" evidence="1">
    <location>
        <begin position="266"/>
        <end position="282"/>
    </location>
</feature>
<proteinExistence type="predicted"/>
<sequence>MQSNFVRFIKTCYFKLVVIPCCLFFIFVFSCASFSKEIPISYWDEMLWVGHSYFFDFFIKGDFSNPIWQSEASYDQPKLAEFSFGAWLYPHYFLDKQKSNEADFDYMKFLISRGLYLTDEPYADAYRIYHQLHNSETVNLVKTDNGFPDEYVARYGTNVLKTIHTIYQARIINFVYMALAVVMMFYIVYIRMGIRWAVIFSFLYGYNSLLIHTGIKAHSEALFVLLFNASLLSLLLYFLSKRKVFYLFCFSVLAGLCTSTKLNGSVLVISFFIINIFYLLFYDTKKKMIGFFHSFIPVIVVLNIFILLNPYTYADPVGRIRYEYEKRMETSRYYAQIFPDASLPSAASRFTKFFSNFYISKDTGLYNAIYNMPNIPGYSLIAFVLFLVGIFYEALMTYKRKKVSFLIIFSFFISFGAMCNYLLLNWPRYYVHMVVFIVLFEGLGLYFFIQLLRKGTDALT</sequence>
<name>A0A0G1IPB6_9BACT</name>
<dbReference type="Proteomes" id="UP000034521">
    <property type="component" value="Unassembled WGS sequence"/>
</dbReference>
<keyword evidence="1" id="KW-0472">Membrane</keyword>
<evidence type="ECO:0000313" key="3">
    <source>
        <dbReference type="Proteomes" id="UP000034521"/>
    </source>
</evidence>
<comment type="caution">
    <text evidence="2">The sequence shown here is derived from an EMBL/GenBank/DDBJ whole genome shotgun (WGS) entry which is preliminary data.</text>
</comment>
<organism evidence="2 3">
    <name type="scientific">Candidatus Gottesmanbacteria bacterium GW2011_GWA1_44_24b</name>
    <dbReference type="NCBI Taxonomy" id="1618437"/>
    <lineage>
        <taxon>Bacteria</taxon>
        <taxon>Candidatus Gottesmaniibacteriota</taxon>
    </lineage>
</organism>